<dbReference type="OrthoDB" id="1733909at2759"/>
<dbReference type="HAMAP" id="MF_00600">
    <property type="entry name" value="CH60"/>
    <property type="match status" value="1"/>
</dbReference>
<dbReference type="Gene3D" id="1.10.560.10">
    <property type="entry name" value="GroEL-like equatorial domain"/>
    <property type="match status" value="1"/>
</dbReference>
<evidence type="ECO:0000256" key="2">
    <source>
        <dbReference type="ARBA" id="ARBA00022723"/>
    </source>
</evidence>
<dbReference type="PANTHER" id="PTHR45633">
    <property type="entry name" value="60 KDA HEAT SHOCK PROTEIN, MITOCHONDRIAL"/>
    <property type="match status" value="1"/>
</dbReference>
<keyword evidence="6" id="KW-0175">Coiled coil</keyword>
<keyword evidence="2" id="KW-0479">Metal-binding</keyword>
<reference evidence="8" key="2">
    <citation type="submission" date="2024-04" db="EMBL/GenBank/DDBJ databases">
        <authorList>
            <person name="Chen Y."/>
            <person name="Shah S."/>
            <person name="Dougan E. K."/>
            <person name="Thang M."/>
            <person name="Chan C."/>
        </authorList>
    </citation>
    <scope>NUCLEOTIDE SEQUENCE [LARGE SCALE GENOMIC DNA]</scope>
</reference>
<reference evidence="7" key="1">
    <citation type="submission" date="2022-10" db="EMBL/GenBank/DDBJ databases">
        <authorList>
            <person name="Chen Y."/>
            <person name="Dougan E. K."/>
            <person name="Chan C."/>
            <person name="Rhodes N."/>
            <person name="Thang M."/>
        </authorList>
    </citation>
    <scope>NUCLEOTIDE SEQUENCE</scope>
</reference>
<evidence type="ECO:0000256" key="5">
    <source>
        <dbReference type="RuleBase" id="RU000418"/>
    </source>
</evidence>
<dbReference type="NCBIfam" id="NF009487">
    <property type="entry name" value="PRK12849.1"/>
    <property type="match status" value="1"/>
</dbReference>
<dbReference type="GO" id="GO:0046872">
    <property type="term" value="F:metal ion binding"/>
    <property type="evidence" value="ECO:0007669"/>
    <property type="project" value="UniProtKB-KW"/>
</dbReference>
<evidence type="ECO:0000256" key="3">
    <source>
        <dbReference type="ARBA" id="ARBA00022801"/>
    </source>
</evidence>
<dbReference type="PRINTS" id="PR00298">
    <property type="entry name" value="CHAPERONIN60"/>
</dbReference>
<dbReference type="NCBIfam" id="NF000592">
    <property type="entry name" value="PRK00013.1"/>
    <property type="match status" value="1"/>
</dbReference>
<dbReference type="InterPro" id="IPR008007">
    <property type="entry name" value="Peptidase_M42"/>
</dbReference>
<dbReference type="GO" id="GO:0042026">
    <property type="term" value="P:protein refolding"/>
    <property type="evidence" value="ECO:0007669"/>
    <property type="project" value="InterPro"/>
</dbReference>
<dbReference type="GO" id="GO:0016787">
    <property type="term" value="F:hydrolase activity"/>
    <property type="evidence" value="ECO:0007669"/>
    <property type="project" value="UniProtKB-KW"/>
</dbReference>
<comment type="similarity">
    <text evidence="1 5">Belongs to the chaperonin (HSP60) family.</text>
</comment>
<dbReference type="EMBL" id="CAMXCT010000001">
    <property type="protein sequence ID" value="CAI3971506.1"/>
    <property type="molecule type" value="Genomic_DNA"/>
</dbReference>
<dbReference type="SUPFAM" id="SSF54849">
    <property type="entry name" value="GroEL-intermediate domain like"/>
    <property type="match status" value="1"/>
</dbReference>
<dbReference type="InterPro" id="IPR023367">
    <property type="entry name" value="Peptidase_M42_dom2"/>
</dbReference>
<evidence type="ECO:0000313" key="8">
    <source>
        <dbReference type="EMBL" id="CAL1124881.1"/>
    </source>
</evidence>
<sequence length="970" mass="103573">MEPAALDFFRELLKAPSPSGYEQPAQDVVRKYVESFADEVATDLHGNVIAVKNPGKKLKTMLAGHADQIGLLVQYIDDKGFISVQPIGGWDPQQLIGQRLVIWSSKGPVLGVIARKPIHLLNDEERKTVVKMENLWIDIGAKDKEEASERVRVGDPITFELGMHELNGPIVCGPQMDNKTGLWVCIEALRRASKQKLRTSVYAVSTVAEEIGLRGAQTSSYGIDPQIGIAVDVTHATDCPTIDKKQEGDVSIGGGPVVYRGPNMNPVVFDRLEKVANDQDIPFQLGALSRASPTDANALQVSRAGVAAGLISIPNRYMHSSVEVISLEDIDKAADLLAAFVVDLDEKDDFTPALQTLSGSKEEVYLPIRDGSVSERLLRSTNNKSAIYTRQTEEITVAKRIVFDEEARQPLLAGVSKLARVVRSTLGPRGRNAVLDKGWGSPKVTKDGVTVAEDIELEDPNENLGAQLVKEAASKTNDVAGDGTTTATVLAEAIYREGLKMIAAGADPMALSRGIHKATEVLIEAIGKLASPIDAKSKKEITQIATIAGNNDATIGEVLAEAFLKVGKNGVITVEEGRQTETVVDIVEGMQFDRGYLSPHFVTDQDEQTVKLENALVLIYEEKISNAKNLVPVLEAVSKANKPLLIIAEDVEGEALATLVVNKMRGILNVCAVKAPGYGDRRKAMLGDLAVLTGGTAIFKDLGIALDAVKLSDLGKAKRLTITADNTTVVGGAGKKDEIEGRAEQIRREIEVTDSEYDREKLQERLAKLAGGVAQINCGAVTETEMKERKALIEDARAATQAALEEGIVPGGGVALIRSEKALDKLDLKGDEAMGARIIRNVLDHPLRWIAENAGLDGAVVVNRVRQLKGKNEGYDADKDAYGDMVAAGIIDPAKVVRTALQNAASVAALLLTTELLVTDIPVEDDGDGDHHHDDHGMGGMGGMGGMDMGGMGGMGGMGMGGMGGMGGMM</sequence>
<dbReference type="InterPro" id="IPR027409">
    <property type="entry name" value="GroEL-like_apical_dom_sf"/>
</dbReference>
<evidence type="ECO:0000313" key="9">
    <source>
        <dbReference type="EMBL" id="CAL4758818.1"/>
    </source>
</evidence>
<dbReference type="NCBIfam" id="NF009488">
    <property type="entry name" value="PRK12850.1"/>
    <property type="match status" value="1"/>
</dbReference>
<evidence type="ECO:0000313" key="10">
    <source>
        <dbReference type="Proteomes" id="UP001152797"/>
    </source>
</evidence>
<dbReference type="SUPFAM" id="SSF48592">
    <property type="entry name" value="GroEL equatorial domain-like"/>
    <property type="match status" value="1"/>
</dbReference>
<organism evidence="7">
    <name type="scientific">Cladocopium goreaui</name>
    <dbReference type="NCBI Taxonomy" id="2562237"/>
    <lineage>
        <taxon>Eukaryota</taxon>
        <taxon>Sar</taxon>
        <taxon>Alveolata</taxon>
        <taxon>Dinophyceae</taxon>
        <taxon>Suessiales</taxon>
        <taxon>Symbiodiniaceae</taxon>
        <taxon>Cladocopium</taxon>
    </lineage>
</organism>
<keyword evidence="3" id="KW-0378">Hydrolase</keyword>
<dbReference type="SUPFAM" id="SSF53187">
    <property type="entry name" value="Zn-dependent exopeptidases"/>
    <property type="match status" value="1"/>
</dbReference>
<evidence type="ECO:0000256" key="1">
    <source>
        <dbReference type="ARBA" id="ARBA00006607"/>
    </source>
</evidence>
<evidence type="ECO:0000256" key="6">
    <source>
        <dbReference type="SAM" id="Coils"/>
    </source>
</evidence>
<dbReference type="AlphaFoldDB" id="A0A9P1BDS4"/>
<dbReference type="Gene3D" id="2.40.30.40">
    <property type="entry name" value="Peptidase M42, domain 2"/>
    <property type="match status" value="1"/>
</dbReference>
<dbReference type="Gene3D" id="3.40.630.10">
    <property type="entry name" value="Zn peptidases"/>
    <property type="match status" value="1"/>
</dbReference>
<dbReference type="NCBIfam" id="NF009489">
    <property type="entry name" value="PRK12851.1"/>
    <property type="match status" value="1"/>
</dbReference>
<dbReference type="InterPro" id="IPR001844">
    <property type="entry name" value="Cpn60/GroEL"/>
</dbReference>
<dbReference type="InterPro" id="IPR027410">
    <property type="entry name" value="TCP-1-like_intermed_sf"/>
</dbReference>
<dbReference type="Proteomes" id="UP001152797">
    <property type="component" value="Unassembled WGS sequence"/>
</dbReference>
<keyword evidence="4" id="KW-0143">Chaperone</keyword>
<evidence type="ECO:0000313" key="7">
    <source>
        <dbReference type="EMBL" id="CAI3971506.1"/>
    </source>
</evidence>
<name>A0A9P1BDS4_9DINO</name>
<dbReference type="Pfam" id="PF00118">
    <property type="entry name" value="Cpn60_TCP1"/>
    <property type="match status" value="1"/>
</dbReference>
<dbReference type="CDD" id="cd03344">
    <property type="entry name" value="GroEL"/>
    <property type="match status" value="1"/>
</dbReference>
<dbReference type="EMBL" id="CAMXCT020000001">
    <property type="protein sequence ID" value="CAL1124881.1"/>
    <property type="molecule type" value="Genomic_DNA"/>
</dbReference>
<comment type="caution">
    <text evidence="7">The sequence shown here is derived from an EMBL/GenBank/DDBJ whole genome shotgun (WGS) entry which is preliminary data.</text>
</comment>
<dbReference type="SUPFAM" id="SSF52029">
    <property type="entry name" value="GroEL apical domain-like"/>
    <property type="match status" value="1"/>
</dbReference>
<dbReference type="EMBL" id="CAMXCT030000001">
    <property type="protein sequence ID" value="CAL4758818.1"/>
    <property type="molecule type" value="Genomic_DNA"/>
</dbReference>
<dbReference type="InterPro" id="IPR002423">
    <property type="entry name" value="Cpn60/GroEL/TCP-1"/>
</dbReference>
<dbReference type="GO" id="GO:0140662">
    <property type="term" value="F:ATP-dependent protein folding chaperone"/>
    <property type="evidence" value="ECO:0007669"/>
    <property type="project" value="InterPro"/>
</dbReference>
<proteinExistence type="inferred from homology"/>
<dbReference type="GO" id="GO:0005524">
    <property type="term" value="F:ATP binding"/>
    <property type="evidence" value="ECO:0007669"/>
    <property type="project" value="InterPro"/>
</dbReference>
<feature type="coiled-coil region" evidence="6">
    <location>
        <begin position="736"/>
        <end position="763"/>
    </location>
</feature>
<dbReference type="Pfam" id="PF05343">
    <property type="entry name" value="Peptidase_M42"/>
    <property type="match status" value="1"/>
</dbReference>
<gene>
    <name evidence="7" type="ORF">C1SCF055_LOCUS96</name>
</gene>
<dbReference type="NCBIfam" id="TIGR02348">
    <property type="entry name" value="GroEL"/>
    <property type="match status" value="1"/>
</dbReference>
<dbReference type="CDD" id="cd05656">
    <property type="entry name" value="M42_Frv"/>
    <property type="match status" value="1"/>
</dbReference>
<dbReference type="SUPFAM" id="SSF101821">
    <property type="entry name" value="Aminopeptidase/glucanase lid domain"/>
    <property type="match status" value="1"/>
</dbReference>
<dbReference type="InterPro" id="IPR027413">
    <property type="entry name" value="GROEL-like_equatorial_sf"/>
</dbReference>
<dbReference type="Gene3D" id="3.30.260.10">
    <property type="entry name" value="TCP-1-like chaperonin intermediate domain"/>
    <property type="match status" value="1"/>
</dbReference>
<protein>
    <submittedName>
        <fullName evidence="9">Chaperonin GroEL 1 (60 kDa chaperonin 1 ) (Chaperonin-60 1) (Cpn60 1)</fullName>
    </submittedName>
</protein>
<accession>A0A9P1BDS4</accession>
<evidence type="ECO:0000256" key="4">
    <source>
        <dbReference type="ARBA" id="ARBA00023186"/>
    </source>
</evidence>
<keyword evidence="10" id="KW-1185">Reference proteome</keyword>
<dbReference type="Gene3D" id="3.50.7.10">
    <property type="entry name" value="GroEL"/>
    <property type="match status" value="1"/>
</dbReference>
<dbReference type="FunFam" id="3.50.7.10:FF:000001">
    <property type="entry name" value="60 kDa chaperonin"/>
    <property type="match status" value="1"/>
</dbReference>